<dbReference type="EMBL" id="MBQD01000011">
    <property type="protein sequence ID" value="OCL36345.1"/>
    <property type="molecule type" value="Genomic_DNA"/>
</dbReference>
<evidence type="ECO:0000313" key="2">
    <source>
        <dbReference type="Proteomes" id="UP000093501"/>
    </source>
</evidence>
<dbReference type="RefSeq" id="WP_068750503.1">
    <property type="nucleotide sequence ID" value="NZ_LR214441.1"/>
</dbReference>
<comment type="caution">
    <text evidence="1">The sequence shown here is derived from an EMBL/GenBank/DDBJ whole genome shotgun (WGS) entry which is preliminary data.</text>
</comment>
<evidence type="ECO:0000313" key="1">
    <source>
        <dbReference type="EMBL" id="OCL36345.1"/>
    </source>
</evidence>
<proteinExistence type="predicted"/>
<organism evidence="1 2">
    <name type="scientific">Tessaracoccus lapidicaptus</name>
    <dbReference type="NCBI Taxonomy" id="1427523"/>
    <lineage>
        <taxon>Bacteria</taxon>
        <taxon>Bacillati</taxon>
        <taxon>Actinomycetota</taxon>
        <taxon>Actinomycetes</taxon>
        <taxon>Propionibacteriales</taxon>
        <taxon>Propionibacteriaceae</taxon>
        <taxon>Tessaracoccus</taxon>
    </lineage>
</organism>
<keyword evidence="2" id="KW-1185">Reference proteome</keyword>
<dbReference type="Proteomes" id="UP000093501">
    <property type="component" value="Unassembled WGS sequence"/>
</dbReference>
<dbReference type="Pfam" id="PF04248">
    <property type="entry name" value="NTP_transf_9"/>
    <property type="match status" value="1"/>
</dbReference>
<accession>A0A1C0AQ33</accession>
<protein>
    <submittedName>
        <fullName evidence="1">Uncharacterized protein</fullName>
    </submittedName>
</protein>
<dbReference type="PANTHER" id="PTHR43058">
    <property type="entry name" value="SLR0655 PROTEIN"/>
    <property type="match status" value="1"/>
</dbReference>
<sequence length="166" mass="17808">MALRPRPDPTGPGQESVWDYPRPPALRTCSLPIEVILGGEVICRTSHSWQVLETSHPPTYYLPRSAFVPGALRPAEGRSFCEWKGAARYLDVHGGGRTVPSAAWYYPAPTDPFAALLDHVALYAGPMDACLVGGERVTPQPGGFYGGWITSAVAGPFKGVPGSMGW</sequence>
<dbReference type="Gene3D" id="2.170.150.40">
    <property type="entry name" value="Domain of unknown function (DUF427)"/>
    <property type="match status" value="1"/>
</dbReference>
<dbReference type="InterPro" id="IPR007361">
    <property type="entry name" value="DUF427"/>
</dbReference>
<gene>
    <name evidence="1" type="ORF">BCR15_00240</name>
</gene>
<reference evidence="2" key="1">
    <citation type="submission" date="2016-07" db="EMBL/GenBank/DDBJ databases">
        <authorList>
            <person name="Florea S."/>
            <person name="Webb J.S."/>
            <person name="Jaromczyk J."/>
            <person name="Schardl C.L."/>
        </authorList>
    </citation>
    <scope>NUCLEOTIDE SEQUENCE [LARGE SCALE GENOMIC DNA]</scope>
    <source>
        <strain evidence="2">IPBSL-7</strain>
    </source>
</reference>
<dbReference type="InterPro" id="IPR038694">
    <property type="entry name" value="DUF427_sf"/>
</dbReference>
<name>A0A1C0AQ33_9ACTN</name>
<dbReference type="AlphaFoldDB" id="A0A1C0AQ33"/>
<dbReference type="PANTHER" id="PTHR43058:SF1">
    <property type="entry name" value="DUF427 DOMAIN-CONTAINING PROTEIN"/>
    <property type="match status" value="1"/>
</dbReference>